<dbReference type="Gene3D" id="3.20.20.140">
    <property type="entry name" value="Metal-dependent hydrolases"/>
    <property type="match status" value="1"/>
</dbReference>
<dbReference type="InterPro" id="IPR044923">
    <property type="entry name" value="PolC_middle_finger_sf"/>
</dbReference>
<comment type="function">
    <text evidence="7">Required for replicative DNA synthesis. This DNA polymerase also exhibits 3' to 5' exonuclease activity.</text>
</comment>
<dbReference type="GO" id="GO:0008408">
    <property type="term" value="F:3'-5' exonuclease activity"/>
    <property type="evidence" value="ECO:0007669"/>
    <property type="project" value="UniProtKB-UniRule"/>
</dbReference>
<dbReference type="InterPro" id="IPR006308">
    <property type="entry name" value="Pol_III_a_PolC-type_gram_pos"/>
</dbReference>
<evidence type="ECO:0000256" key="1">
    <source>
        <dbReference type="ARBA" id="ARBA00022679"/>
    </source>
</evidence>
<dbReference type="Proteomes" id="UP000443070">
    <property type="component" value="Unassembled WGS sequence"/>
</dbReference>
<keyword evidence="7" id="KW-0963">Cytoplasm</keyword>
<dbReference type="Proteomes" id="UP000484547">
    <property type="component" value="Unassembled WGS sequence"/>
</dbReference>
<organism evidence="9 12">
    <name type="scientific">Phascolarctobacterium faecium</name>
    <dbReference type="NCBI Taxonomy" id="33025"/>
    <lineage>
        <taxon>Bacteria</taxon>
        <taxon>Bacillati</taxon>
        <taxon>Bacillota</taxon>
        <taxon>Negativicutes</taxon>
        <taxon>Acidaminococcales</taxon>
        <taxon>Acidaminococcaceae</taxon>
        <taxon>Phascolarctobacterium</taxon>
    </lineage>
</organism>
<comment type="subcellular location">
    <subcellularLocation>
        <location evidence="7">Cytoplasm</location>
    </subcellularLocation>
</comment>
<dbReference type="SUPFAM" id="SSF47781">
    <property type="entry name" value="RuvA domain 2-like"/>
    <property type="match status" value="1"/>
</dbReference>
<dbReference type="EC" id="2.7.7.7" evidence="7"/>
<dbReference type="Gene3D" id="2.40.50.140">
    <property type="entry name" value="Nucleic acid-binding proteins"/>
    <property type="match status" value="1"/>
</dbReference>
<dbReference type="InterPro" id="IPR012340">
    <property type="entry name" value="NA-bd_OB-fold"/>
</dbReference>
<keyword evidence="7" id="KW-0378">Hydrolase</keyword>
<dbReference type="RefSeq" id="WP_155163630.1">
    <property type="nucleotide sequence ID" value="NZ_WNBG01000001.1"/>
</dbReference>
<name>A0A7X3BUX0_9FIRM</name>
<evidence type="ECO:0000256" key="2">
    <source>
        <dbReference type="ARBA" id="ARBA00022695"/>
    </source>
</evidence>
<evidence type="ECO:0000256" key="5">
    <source>
        <dbReference type="ARBA" id="ARBA00022932"/>
    </source>
</evidence>
<dbReference type="Gene3D" id="1.10.150.870">
    <property type="match status" value="1"/>
</dbReference>
<keyword evidence="5 7" id="KW-0239">DNA-directed DNA polymerase</keyword>
<evidence type="ECO:0000313" key="10">
    <source>
        <dbReference type="EMBL" id="MTU03345.1"/>
    </source>
</evidence>
<dbReference type="InterPro" id="IPR004013">
    <property type="entry name" value="PHP_dom"/>
</dbReference>
<dbReference type="PANTHER" id="PTHR32294">
    <property type="entry name" value="DNA POLYMERASE III SUBUNIT ALPHA"/>
    <property type="match status" value="1"/>
</dbReference>
<evidence type="ECO:0000313" key="11">
    <source>
        <dbReference type="Proteomes" id="UP000443070"/>
    </source>
</evidence>
<dbReference type="AlphaFoldDB" id="A0A7X3BUX0"/>
<dbReference type="GO" id="GO:0006261">
    <property type="term" value="P:DNA-templated DNA replication"/>
    <property type="evidence" value="ECO:0007669"/>
    <property type="project" value="UniProtKB-UniRule"/>
</dbReference>
<dbReference type="InterPro" id="IPR040982">
    <property type="entry name" value="DNA_pol3_finger"/>
</dbReference>
<comment type="caution">
    <text evidence="9">The sequence shown here is derived from an EMBL/GenBank/DDBJ whole genome shotgun (WGS) entry which is preliminary data.</text>
</comment>
<feature type="domain" description="Polymerase/histidinol phosphatase N-terminal" evidence="8">
    <location>
        <begin position="298"/>
        <end position="365"/>
    </location>
</feature>
<dbReference type="GO" id="GO:0003887">
    <property type="term" value="F:DNA-directed DNA polymerase activity"/>
    <property type="evidence" value="ECO:0007669"/>
    <property type="project" value="UniProtKB-UniRule"/>
</dbReference>
<sequence>MKAKYCIVPDKNKFFAFLAEQSLTEAELLRARLIQPEKIFMDIEAAVWQIEYKAVAPVTETLLAAVANKLTAAFNLKKVELQQTNLLETSVVAESVKTENKLETENKSVQVEPEREEIPLPPEEPEAVEIGEAAAFEAVPSCEAERKDDAYEKAYNLLYGGNKKADGLIFGKAFKGKPRPMIDVIEEENRVVVEGAFVKSIDKDGKLTAFIERVLRTGNVMLTFNLSDETSGLYVRMRFENLEECLQFKKKIKPGMQLRIMGNVAPDRFLFDEMVISPQGIIAVPKKERMDNAEVKRVELHCHTKMSKMDGVTPMEDLVETAIKWGHKALAITDHGVVQAFPFCFDVAEKADIKLIFGMEGYLMNDDGHDIDLETTDTIKKSRIKKVKNNHIIILAKNETGLRNLYKLVTISHLRYLHKRPMLPREVIEEYREGLILGSACEAGELYRAILAGRPDEELEKIASFYDYLEIQPTGNNMFLVRQERCTVKQLQEHNRKIYELGKKLGKLTVATCDVHFLHPEDAQLRAILQAGQNYSDADQQAPLYFRTTEEMLKEFEYFGKEIAYELCVTNPNKIAEMVEKIKPVPDRDQLYSPFIPGAEKAIKEMSYQRAHEWYGENLPQVVSDRLKMELDSIINHGFSVLYYIAHKLVRKSLDDGYLVGSRGSVGSSFVATMIDITEVNPLKPHYRCPQCKHSEFFMKEEVASGFDLPAKACPECGTEMIRDGHDIPFAVFMGFHGDKVPDIDLNFSGDYQPTAHKYTEELFGRDNVCRAGTISTIAIKTAFGYVKKYYEAKNLHVHSAHVAGLVEGFAGIKRTTGQHPGGIMVVPRNMDIHYISPMNRPADEKDSETVTTHFDYHSINDRLVKLDILGHDDPTVIKMLEELTNIPPQQIPVGDEKTMSIFRSTEAFGVTPEQIGSAVGTYGIPECGTQFVRQMIQDVQPKNFSQVVRVSGYSHGTDVWLNNAQDLIREGKPSEETISTRDDIMTNLIAKGVDPSMSFKIMEYVRKGKAAKGGLEAPMLEAMRAAKVPEWYIESCNKVQYLFPKAHAVAYVMMAYRIAYCKVHYPREFYAAYFTVRAPDFDMDHVVKGVDYMKRYIKDVYAQGYKASNRDKDTVTYLELVIEMLARGFEMERIDLYKSHPTRFTVTEKGLRPPLAALGGIGVTAAQSISEAREIGHPFISQEDLRVRAKVGKAVVEKLAEHGALGDLPETDQIDLF</sequence>
<proteinExistence type="inferred from homology"/>
<gene>
    <name evidence="7" type="primary">polC</name>
    <name evidence="9" type="ORF">GMD11_02880</name>
    <name evidence="10" type="ORF">GMD18_02880</name>
</gene>
<accession>A0A7X3BUX0</accession>
<evidence type="ECO:0000313" key="12">
    <source>
        <dbReference type="Proteomes" id="UP000484547"/>
    </source>
</evidence>
<dbReference type="GO" id="GO:0003677">
    <property type="term" value="F:DNA binding"/>
    <property type="evidence" value="ECO:0007669"/>
    <property type="project" value="UniProtKB-UniRule"/>
</dbReference>
<dbReference type="HAMAP" id="MF_00356">
    <property type="entry name" value="DNApol_PolC"/>
    <property type="match status" value="1"/>
</dbReference>
<dbReference type="Gene3D" id="6.10.140.1510">
    <property type="match status" value="1"/>
</dbReference>
<evidence type="ECO:0000256" key="7">
    <source>
        <dbReference type="HAMAP-Rule" id="MF_00356"/>
    </source>
</evidence>
<dbReference type="NCBIfam" id="TIGR01405">
    <property type="entry name" value="polC_Gram_pos"/>
    <property type="match status" value="1"/>
</dbReference>
<keyword evidence="11" id="KW-1185">Reference proteome</keyword>
<evidence type="ECO:0000256" key="3">
    <source>
        <dbReference type="ARBA" id="ARBA00022705"/>
    </source>
</evidence>
<dbReference type="Gene3D" id="3.30.1900.20">
    <property type="match status" value="2"/>
</dbReference>
<dbReference type="OrthoDB" id="9804290at2"/>
<dbReference type="InterPro" id="IPR029460">
    <property type="entry name" value="DNAPol_HHH"/>
</dbReference>
<reference evidence="11 12" key="1">
    <citation type="journal article" date="2019" name="Nat. Med.">
        <title>A library of human gut bacterial isolates paired with longitudinal multiomics data enables mechanistic microbiome research.</title>
        <authorList>
            <person name="Poyet M."/>
            <person name="Groussin M."/>
            <person name="Gibbons S.M."/>
            <person name="Avila-Pacheco J."/>
            <person name="Jiang X."/>
            <person name="Kearney S.M."/>
            <person name="Perrotta A.R."/>
            <person name="Berdy B."/>
            <person name="Zhao S."/>
            <person name="Lieberman T.D."/>
            <person name="Swanson P.K."/>
            <person name="Smith M."/>
            <person name="Roesemann S."/>
            <person name="Alexander J.E."/>
            <person name="Rich S.A."/>
            <person name="Livny J."/>
            <person name="Vlamakis H."/>
            <person name="Clish C."/>
            <person name="Bullock K."/>
            <person name="Deik A."/>
            <person name="Scott J."/>
            <person name="Pierce K.A."/>
            <person name="Xavier R.J."/>
            <person name="Alm E.J."/>
        </authorList>
    </citation>
    <scope>NUCLEOTIDE SEQUENCE [LARGE SCALE GENOMIC DNA]</scope>
    <source>
        <strain evidence="9 12">BIOML-A13</strain>
        <strain evidence="10 11">BIOML-A3</strain>
    </source>
</reference>
<evidence type="ECO:0000256" key="6">
    <source>
        <dbReference type="ARBA" id="ARBA00049244"/>
    </source>
</evidence>
<dbReference type="SUPFAM" id="SSF89550">
    <property type="entry name" value="PHP domain-like"/>
    <property type="match status" value="1"/>
</dbReference>
<dbReference type="Pfam" id="PF02811">
    <property type="entry name" value="PHP"/>
    <property type="match status" value="1"/>
</dbReference>
<protein>
    <recommendedName>
        <fullName evidence="7">DNA polymerase III PolC-type</fullName>
        <shortName evidence="7">PolIII</shortName>
        <ecNumber evidence="7">2.7.7.7</ecNumber>
    </recommendedName>
</protein>
<dbReference type="InterPro" id="IPR010994">
    <property type="entry name" value="RuvA_2-like"/>
</dbReference>
<dbReference type="Gene3D" id="1.10.150.700">
    <property type="entry name" value="PolC, middle finger domain"/>
    <property type="match status" value="1"/>
</dbReference>
<dbReference type="InterPro" id="IPR003141">
    <property type="entry name" value="Pol/His_phosphatase_N"/>
</dbReference>
<dbReference type="InterPro" id="IPR016195">
    <property type="entry name" value="Pol/histidinol_Pase-like"/>
</dbReference>
<dbReference type="GO" id="GO:0005737">
    <property type="term" value="C:cytoplasm"/>
    <property type="evidence" value="ECO:0007669"/>
    <property type="project" value="UniProtKB-SubCell"/>
</dbReference>
<evidence type="ECO:0000259" key="8">
    <source>
        <dbReference type="SMART" id="SM00481"/>
    </source>
</evidence>
<keyword evidence="1 7" id="KW-0808">Transferase</keyword>
<keyword evidence="3 7" id="KW-0235">DNA replication</keyword>
<comment type="similarity">
    <text evidence="7">Belongs to the DNA polymerase type-C family. PolC subfamily.</text>
</comment>
<evidence type="ECO:0000256" key="4">
    <source>
        <dbReference type="ARBA" id="ARBA00022839"/>
    </source>
</evidence>
<dbReference type="EMBL" id="WNBW01000001">
    <property type="protein sequence ID" value="MTU03345.1"/>
    <property type="molecule type" value="Genomic_DNA"/>
</dbReference>
<dbReference type="Pfam" id="PF14579">
    <property type="entry name" value="HHH_6"/>
    <property type="match status" value="1"/>
</dbReference>
<keyword evidence="7" id="KW-0540">Nuclease</keyword>
<dbReference type="EMBL" id="WNBM01000001">
    <property type="protein sequence ID" value="MTT75213.1"/>
    <property type="molecule type" value="Genomic_DNA"/>
</dbReference>
<dbReference type="CDD" id="cd07435">
    <property type="entry name" value="PHP_PolIIIA_POLC"/>
    <property type="match status" value="1"/>
</dbReference>
<dbReference type="InterPro" id="IPR011708">
    <property type="entry name" value="DNA_pol3_alpha_NTPase_dom"/>
</dbReference>
<dbReference type="SMART" id="SM00481">
    <property type="entry name" value="POLIIIAc"/>
    <property type="match status" value="1"/>
</dbReference>
<dbReference type="NCBIfam" id="NF001688">
    <property type="entry name" value="PRK00448.1"/>
    <property type="match status" value="1"/>
</dbReference>
<dbReference type="Pfam" id="PF07733">
    <property type="entry name" value="DNA_pol3_alpha"/>
    <property type="match status" value="2"/>
</dbReference>
<keyword evidence="4 7" id="KW-0269">Exonuclease</keyword>
<evidence type="ECO:0000313" key="9">
    <source>
        <dbReference type="EMBL" id="MTT75213.1"/>
    </source>
</evidence>
<dbReference type="InterPro" id="IPR004805">
    <property type="entry name" value="DnaE2/DnaE/PolC"/>
</dbReference>
<keyword evidence="2 7" id="KW-0548">Nucleotidyltransferase</keyword>
<dbReference type="PANTHER" id="PTHR32294:SF5">
    <property type="entry name" value="DNA POLYMERASE III POLC-TYPE"/>
    <property type="match status" value="1"/>
</dbReference>
<dbReference type="Pfam" id="PF17657">
    <property type="entry name" value="DNA_pol3_finger"/>
    <property type="match status" value="1"/>
</dbReference>
<comment type="catalytic activity">
    <reaction evidence="6 7">
        <text>DNA(n) + a 2'-deoxyribonucleoside 5'-triphosphate = DNA(n+1) + diphosphate</text>
        <dbReference type="Rhea" id="RHEA:22508"/>
        <dbReference type="Rhea" id="RHEA-COMP:17339"/>
        <dbReference type="Rhea" id="RHEA-COMP:17340"/>
        <dbReference type="ChEBI" id="CHEBI:33019"/>
        <dbReference type="ChEBI" id="CHEBI:61560"/>
        <dbReference type="ChEBI" id="CHEBI:173112"/>
        <dbReference type="EC" id="2.7.7.7"/>
    </reaction>
</comment>